<name>A0A0D9VB18_9ORYZ</name>
<proteinExistence type="inferred from homology"/>
<comment type="similarity">
    <text evidence="5">Belongs to the TRAFAC class myosin-kinesin ATPase superfamily. Kinesin family.</text>
</comment>
<dbReference type="GO" id="GO:0005524">
    <property type="term" value="F:ATP binding"/>
    <property type="evidence" value="ECO:0007669"/>
    <property type="project" value="UniProtKB-UniRule"/>
</dbReference>
<feature type="compositionally biased region" description="Basic and acidic residues" evidence="6">
    <location>
        <begin position="749"/>
        <end position="760"/>
    </location>
</feature>
<dbReference type="STRING" id="77586.A0A0D9VB18"/>
<sequence length="828" mass="91539">MEPPTAGAGAASPPAPTTLRRNPPRSARPPPTPLTKQQPSSLSRLLDEEAAAAPSASATMDRRLKVFLRIRPLPPPSPLRKSKAPKPKQPPNVCLVANGANSVALTVPNSKLLDPKRARTEVFDGFSAIFSPDSSQHDVFSKVMNPLVDEFLGGKSALLVAMGPTGSGKTHTVFGSPRNPGLLPLTLQHIFSATDQSSKGICQSQRSFCFSMFEILSEGKGERILDLLSDATDIVFQQSTIKGLKEVFIENFADAKRLVLSGMLKRSTAATNANSNRSQCIITIRAIHKNTDVESEKSLNNAVLTIADLAGAEREKKTGNQGTRLLESNFINNTSMVFGLCLRSLLEHQKNKKKPLEKHFKNSMLTRYLKDYLEGRKKMTLILNVKPGDDDYLDSSFLLRQASPYMKIKYTNLENFSEMVSQKRSNVSLICQENIKKRKVHKNEVVAVAGKNAIDKDASIKVSEQDESHDKILDSELRRVSRNEEIMTKFARALWTVLKQYKQKLLESENAAESTKKLLRCKDIKIMELEKKLMALSCSCKKFPTVEDTSVEQSHDVSSGQVAESSVSLSSQTNLGSSDSALNDFHSKRANLSPQFIGASKGSPIEQSEEERDELHIIAVEEIEHNVDITGVEHRSTPSCSQQVNSEALDVSSSHSSLQLQGMAGSRRRALGGERREFFFRAMEGALQQDPQVLSAQSERFEPTVEKTIVEYGCIQPPQLVDDHGGMYPRGLNGKSCPTKAPIAPIKDSQSERPTDKTEDLPTSNPCNRKNTRRRLRPVSAMMLKEFTAPDIFLDTRKEETVKLSSDAIGRSDKLIRLLKAHPPRGRA</sequence>
<dbReference type="InterPro" id="IPR027417">
    <property type="entry name" value="P-loop_NTPase"/>
</dbReference>
<reference evidence="9" key="2">
    <citation type="submission" date="2013-12" db="EMBL/GenBank/DDBJ databases">
        <authorList>
            <person name="Yu Y."/>
            <person name="Lee S."/>
            <person name="de Baynast K."/>
            <person name="Wissotski M."/>
            <person name="Liu L."/>
            <person name="Talag J."/>
            <person name="Goicoechea J."/>
            <person name="Angelova A."/>
            <person name="Jetty R."/>
            <person name="Kudrna D."/>
            <person name="Golser W."/>
            <person name="Rivera L."/>
            <person name="Zhang J."/>
            <person name="Wing R."/>
        </authorList>
    </citation>
    <scope>NUCLEOTIDE SEQUENCE</scope>
</reference>
<dbReference type="eggNOG" id="KOG0242">
    <property type="taxonomic scope" value="Eukaryota"/>
</dbReference>
<dbReference type="GO" id="GO:0007018">
    <property type="term" value="P:microtubule-based movement"/>
    <property type="evidence" value="ECO:0007669"/>
    <property type="project" value="InterPro"/>
</dbReference>
<evidence type="ECO:0000256" key="4">
    <source>
        <dbReference type="ARBA" id="ARBA00023175"/>
    </source>
</evidence>
<dbReference type="PROSITE" id="PS50067">
    <property type="entry name" value="KINESIN_MOTOR_2"/>
    <property type="match status" value="1"/>
</dbReference>
<feature type="region of interest" description="Disordered" evidence="6">
    <location>
        <begin position="552"/>
        <end position="573"/>
    </location>
</feature>
<dbReference type="Gene3D" id="3.40.850.10">
    <property type="entry name" value="Kinesin motor domain"/>
    <property type="match status" value="1"/>
</dbReference>
<feature type="region of interest" description="Disordered" evidence="6">
    <location>
        <begin position="735"/>
        <end position="777"/>
    </location>
</feature>
<dbReference type="GO" id="GO:0008017">
    <property type="term" value="F:microtubule binding"/>
    <property type="evidence" value="ECO:0007669"/>
    <property type="project" value="InterPro"/>
</dbReference>
<evidence type="ECO:0000256" key="5">
    <source>
        <dbReference type="PROSITE-ProRule" id="PRU00283"/>
    </source>
</evidence>
<dbReference type="Proteomes" id="UP000032180">
    <property type="component" value="Chromosome 2"/>
</dbReference>
<organism evidence="8 9">
    <name type="scientific">Leersia perrieri</name>
    <dbReference type="NCBI Taxonomy" id="77586"/>
    <lineage>
        <taxon>Eukaryota</taxon>
        <taxon>Viridiplantae</taxon>
        <taxon>Streptophyta</taxon>
        <taxon>Embryophyta</taxon>
        <taxon>Tracheophyta</taxon>
        <taxon>Spermatophyta</taxon>
        <taxon>Magnoliopsida</taxon>
        <taxon>Liliopsida</taxon>
        <taxon>Poales</taxon>
        <taxon>Poaceae</taxon>
        <taxon>BOP clade</taxon>
        <taxon>Oryzoideae</taxon>
        <taxon>Oryzeae</taxon>
        <taxon>Oryzinae</taxon>
        <taxon>Leersia</taxon>
    </lineage>
</organism>
<keyword evidence="4 5" id="KW-0505">Motor protein</keyword>
<evidence type="ECO:0000313" key="9">
    <source>
        <dbReference type="Proteomes" id="UP000032180"/>
    </source>
</evidence>
<dbReference type="Pfam" id="PF00225">
    <property type="entry name" value="Kinesin"/>
    <property type="match status" value="1"/>
</dbReference>
<dbReference type="GO" id="GO:0003777">
    <property type="term" value="F:microtubule motor activity"/>
    <property type="evidence" value="ECO:0007669"/>
    <property type="project" value="InterPro"/>
</dbReference>
<keyword evidence="1" id="KW-0493">Microtubule</keyword>
<dbReference type="PRINTS" id="PR00380">
    <property type="entry name" value="KINESINHEAVY"/>
</dbReference>
<evidence type="ECO:0000256" key="6">
    <source>
        <dbReference type="SAM" id="MobiDB-lite"/>
    </source>
</evidence>
<feature type="binding site" evidence="5">
    <location>
        <begin position="163"/>
        <end position="170"/>
    </location>
    <ligand>
        <name>ATP</name>
        <dbReference type="ChEBI" id="CHEBI:30616"/>
    </ligand>
</feature>
<dbReference type="InterPro" id="IPR036961">
    <property type="entry name" value="Kinesin_motor_dom_sf"/>
</dbReference>
<reference evidence="8" key="3">
    <citation type="submission" date="2015-04" db="UniProtKB">
        <authorList>
            <consortium name="EnsemblPlants"/>
        </authorList>
    </citation>
    <scope>IDENTIFICATION</scope>
</reference>
<evidence type="ECO:0000313" key="8">
    <source>
        <dbReference type="EnsemblPlants" id="LPERR02G00150.1"/>
    </source>
</evidence>
<reference evidence="8 9" key="1">
    <citation type="submission" date="2012-08" db="EMBL/GenBank/DDBJ databases">
        <title>Oryza genome evolution.</title>
        <authorList>
            <person name="Wing R.A."/>
        </authorList>
    </citation>
    <scope>NUCLEOTIDE SEQUENCE</scope>
</reference>
<dbReference type="AlphaFoldDB" id="A0A0D9VB18"/>
<evidence type="ECO:0000256" key="2">
    <source>
        <dbReference type="ARBA" id="ARBA00022741"/>
    </source>
</evidence>
<dbReference type="FunFam" id="3.40.850.10:FF:000141">
    <property type="entry name" value="Kinesin-like protein KIN-6"/>
    <property type="match status" value="1"/>
</dbReference>
<evidence type="ECO:0000256" key="1">
    <source>
        <dbReference type="ARBA" id="ARBA00022701"/>
    </source>
</evidence>
<accession>A0A0D9VB18</accession>
<dbReference type="GO" id="GO:0005874">
    <property type="term" value="C:microtubule"/>
    <property type="evidence" value="ECO:0007669"/>
    <property type="project" value="UniProtKB-KW"/>
</dbReference>
<dbReference type="InterPro" id="IPR027640">
    <property type="entry name" value="Kinesin-like_fam"/>
</dbReference>
<dbReference type="SUPFAM" id="SSF52540">
    <property type="entry name" value="P-loop containing nucleoside triphosphate hydrolases"/>
    <property type="match status" value="1"/>
</dbReference>
<dbReference type="InterPro" id="IPR001752">
    <property type="entry name" value="Kinesin_motor_dom"/>
</dbReference>
<dbReference type="GO" id="GO:0005634">
    <property type="term" value="C:nucleus"/>
    <property type="evidence" value="ECO:0007669"/>
    <property type="project" value="TreeGrafter"/>
</dbReference>
<dbReference type="PANTHER" id="PTHR24115:SF1008">
    <property type="entry name" value="KINESIN-LIKE PROTEIN SUBITO"/>
    <property type="match status" value="1"/>
</dbReference>
<dbReference type="Gramene" id="LPERR02G00150.1">
    <property type="protein sequence ID" value="LPERR02G00150.1"/>
    <property type="gene ID" value="LPERR02G00150"/>
</dbReference>
<feature type="compositionally biased region" description="Polar residues" evidence="6">
    <location>
        <begin position="34"/>
        <end position="43"/>
    </location>
</feature>
<keyword evidence="3 5" id="KW-0067">ATP-binding</keyword>
<keyword evidence="2 5" id="KW-0547">Nucleotide-binding</keyword>
<feature type="domain" description="Kinesin motor" evidence="7">
    <location>
        <begin position="63"/>
        <end position="408"/>
    </location>
</feature>
<dbReference type="SMART" id="SM00129">
    <property type="entry name" value="KISc"/>
    <property type="match status" value="1"/>
</dbReference>
<dbReference type="PANTHER" id="PTHR24115">
    <property type="entry name" value="KINESIN-RELATED"/>
    <property type="match status" value="1"/>
</dbReference>
<evidence type="ECO:0000259" key="7">
    <source>
        <dbReference type="PROSITE" id="PS50067"/>
    </source>
</evidence>
<feature type="region of interest" description="Disordered" evidence="6">
    <location>
        <begin position="1"/>
        <end position="58"/>
    </location>
</feature>
<dbReference type="GO" id="GO:0016887">
    <property type="term" value="F:ATP hydrolysis activity"/>
    <property type="evidence" value="ECO:0007669"/>
    <property type="project" value="TreeGrafter"/>
</dbReference>
<feature type="region of interest" description="Disordered" evidence="6">
    <location>
        <begin position="71"/>
        <end position="93"/>
    </location>
</feature>
<keyword evidence="9" id="KW-1185">Reference proteome</keyword>
<dbReference type="EnsemblPlants" id="LPERR02G00150.1">
    <property type="protein sequence ID" value="LPERR02G00150.1"/>
    <property type="gene ID" value="LPERR02G00150"/>
</dbReference>
<dbReference type="HOGENOM" id="CLU_001485_18_0_1"/>
<protein>
    <recommendedName>
        <fullName evidence="7">Kinesin motor domain-containing protein</fullName>
    </recommendedName>
</protein>
<dbReference type="GO" id="GO:0005871">
    <property type="term" value="C:kinesin complex"/>
    <property type="evidence" value="ECO:0007669"/>
    <property type="project" value="TreeGrafter"/>
</dbReference>
<evidence type="ECO:0000256" key="3">
    <source>
        <dbReference type="ARBA" id="ARBA00022840"/>
    </source>
</evidence>
<feature type="compositionally biased region" description="Low complexity" evidence="6">
    <location>
        <begin position="1"/>
        <end position="25"/>
    </location>
</feature>